<dbReference type="SMART" id="SM01037">
    <property type="entry name" value="Bet_v_1"/>
    <property type="match status" value="1"/>
</dbReference>
<dbReference type="PANTHER" id="PTHR31907">
    <property type="entry name" value="MLP-LIKE PROTEIN 423"/>
    <property type="match status" value="1"/>
</dbReference>
<dbReference type="Proteomes" id="UP001652600">
    <property type="component" value="Chromosome 10"/>
</dbReference>
<dbReference type="Pfam" id="PF00407">
    <property type="entry name" value="Bet_v_1"/>
    <property type="match status" value="1"/>
</dbReference>
<keyword evidence="6" id="KW-1185">Reference proteome</keyword>
<evidence type="ECO:0000313" key="7">
    <source>
        <dbReference type="RefSeq" id="XP_008446239.1"/>
    </source>
</evidence>
<dbReference type="SUPFAM" id="SSF55961">
    <property type="entry name" value="Bet v1-like"/>
    <property type="match status" value="1"/>
</dbReference>
<dbReference type="PRINTS" id="PR00634">
    <property type="entry name" value="BETALLERGEN"/>
</dbReference>
<reference evidence="7" key="2">
    <citation type="submission" date="2025-04" db="UniProtKB">
        <authorList>
            <consortium name="RefSeq"/>
        </authorList>
    </citation>
    <scope>IDENTIFICATION</scope>
</reference>
<dbReference type="RefSeq" id="XP_008446239.1">
    <property type="nucleotide sequence ID" value="XM_008448017.2"/>
</dbReference>
<dbReference type="GO" id="GO:0009738">
    <property type="term" value="P:abscisic acid-activated signaling pathway"/>
    <property type="evidence" value="ECO:0007669"/>
    <property type="project" value="InterPro"/>
</dbReference>
<dbReference type="eggNOG" id="ENOG502RZUQ">
    <property type="taxonomic scope" value="Eukaryota"/>
</dbReference>
<evidence type="ECO:0000256" key="3">
    <source>
        <dbReference type="ARBA" id="ARBA00023265"/>
    </source>
</evidence>
<dbReference type="Gramene" id="MELO3C012016.2.1">
    <property type="protein sequence ID" value="MELO3C012016.2.1"/>
    <property type="gene ID" value="MELO3C012016.2"/>
</dbReference>
<accession>A0A1S3BEK4</accession>
<dbReference type="CDD" id="cd07816">
    <property type="entry name" value="Bet_v1-like"/>
    <property type="match status" value="1"/>
</dbReference>
<dbReference type="GO" id="GO:0010427">
    <property type="term" value="F:abscisic acid binding"/>
    <property type="evidence" value="ECO:0007669"/>
    <property type="project" value="InterPro"/>
</dbReference>
<dbReference type="GeneID" id="103489029"/>
<gene>
    <name evidence="7" type="primary">LOC103489029</name>
    <name evidence="5" type="synonym">103489029</name>
</gene>
<keyword evidence="2" id="KW-0611">Plant defense</keyword>
<feature type="domain" description="Bet v I/Major latex protein" evidence="4">
    <location>
        <begin position="2"/>
        <end position="154"/>
    </location>
</feature>
<evidence type="ECO:0000259" key="4">
    <source>
        <dbReference type="SMART" id="SM01037"/>
    </source>
</evidence>
<protein>
    <submittedName>
        <fullName evidence="7">MLP-like protein 423</fullName>
    </submittedName>
</protein>
<comment type="similarity">
    <text evidence="1">Belongs to the BetVI family.</text>
</comment>
<proteinExistence type="inferred from homology"/>
<dbReference type="InterPro" id="IPR023393">
    <property type="entry name" value="START-like_dom_sf"/>
</dbReference>
<dbReference type="AlphaFoldDB" id="A0A1S3BEK4"/>
<name>A0A1S3BEK4_CUCME</name>
<dbReference type="GO" id="GO:0006952">
    <property type="term" value="P:defense response"/>
    <property type="evidence" value="ECO:0007669"/>
    <property type="project" value="UniProtKB-KW"/>
</dbReference>
<dbReference type="InParanoid" id="A0A1S3BEK4"/>
<evidence type="ECO:0000313" key="5">
    <source>
        <dbReference type="EnsemblPlants" id="MELO3C012016.2.1"/>
    </source>
</evidence>
<dbReference type="GO" id="GO:0004864">
    <property type="term" value="F:protein phosphatase inhibitor activity"/>
    <property type="evidence" value="ECO:0007669"/>
    <property type="project" value="InterPro"/>
</dbReference>
<reference evidence="5" key="1">
    <citation type="submission" date="2023-03" db="UniProtKB">
        <authorList>
            <consortium name="EnsemblPlants"/>
        </authorList>
    </citation>
    <scope>IDENTIFICATION</scope>
</reference>
<dbReference type="SMR" id="A0A1S3BEK4"/>
<dbReference type="EnsemblPlants" id="MELO3C012016.2.1">
    <property type="protein sequence ID" value="MELO3C012016.2.1"/>
    <property type="gene ID" value="MELO3C012016.2"/>
</dbReference>
<evidence type="ECO:0000256" key="1">
    <source>
        <dbReference type="ARBA" id="ARBA00009744"/>
    </source>
</evidence>
<dbReference type="OrthoDB" id="1567931at2759"/>
<organism evidence="6 7">
    <name type="scientific">Cucumis melo</name>
    <name type="common">Muskmelon</name>
    <dbReference type="NCBI Taxonomy" id="3656"/>
    <lineage>
        <taxon>Eukaryota</taxon>
        <taxon>Viridiplantae</taxon>
        <taxon>Streptophyta</taxon>
        <taxon>Embryophyta</taxon>
        <taxon>Tracheophyta</taxon>
        <taxon>Spermatophyta</taxon>
        <taxon>Magnoliopsida</taxon>
        <taxon>eudicotyledons</taxon>
        <taxon>Gunneridae</taxon>
        <taxon>Pentapetalae</taxon>
        <taxon>rosids</taxon>
        <taxon>fabids</taxon>
        <taxon>Cucurbitales</taxon>
        <taxon>Cucurbitaceae</taxon>
        <taxon>Benincaseae</taxon>
        <taxon>Cucumis</taxon>
    </lineage>
</organism>
<evidence type="ECO:0000313" key="6">
    <source>
        <dbReference type="Proteomes" id="UP001652600"/>
    </source>
</evidence>
<sequence>MASDGTLSVEVDVKSVADKFWKNMRDSTIIFPKAFPHDYKSIEVLEGDGKAVGSIRLITYSEGSPIVKESKERIEAADEEKKTVSYSVIGGDLLKYYKSFKGHIVVIPKEDGNGSSVKWSCEFEKASEEIPDPHAIKDFVVKNFMELDDYCHQQA</sequence>
<dbReference type="InterPro" id="IPR000916">
    <property type="entry name" value="Bet_v_I/MLP"/>
</dbReference>
<dbReference type="FunFam" id="3.30.530.20:FF:000007">
    <property type="entry name" value="Major pollen allergen Bet v 1-A"/>
    <property type="match status" value="1"/>
</dbReference>
<dbReference type="InterPro" id="IPR024949">
    <property type="entry name" value="Bet_v_I_allergen"/>
</dbReference>
<evidence type="ECO:0000256" key="2">
    <source>
        <dbReference type="ARBA" id="ARBA00022821"/>
    </source>
</evidence>
<dbReference type="GO" id="GO:0038023">
    <property type="term" value="F:signaling receptor activity"/>
    <property type="evidence" value="ECO:0007669"/>
    <property type="project" value="InterPro"/>
</dbReference>
<dbReference type="InterPro" id="IPR051761">
    <property type="entry name" value="MLP-like_ligand-binding"/>
</dbReference>
<keyword evidence="3" id="KW-0568">Pathogenesis-related protein</keyword>
<dbReference type="KEGG" id="cmo:103489029"/>
<dbReference type="Gene3D" id="3.30.530.20">
    <property type="match status" value="1"/>
</dbReference>